<feature type="domain" description="GtrA/DPMS transmembrane" evidence="7">
    <location>
        <begin position="39"/>
        <end position="163"/>
    </location>
</feature>
<dbReference type="AlphaFoldDB" id="A0A511JI89"/>
<evidence type="ECO:0000256" key="5">
    <source>
        <dbReference type="ARBA" id="ARBA00023136"/>
    </source>
</evidence>
<gene>
    <name evidence="8" type="ORF">CTE05_11920</name>
</gene>
<dbReference type="InterPro" id="IPR007267">
    <property type="entry name" value="GtrA_DPMS_TM"/>
</dbReference>
<feature type="transmembrane region" description="Helical" evidence="6">
    <location>
        <begin position="40"/>
        <end position="58"/>
    </location>
</feature>
<evidence type="ECO:0000256" key="1">
    <source>
        <dbReference type="ARBA" id="ARBA00004141"/>
    </source>
</evidence>
<proteinExistence type="inferred from homology"/>
<comment type="caution">
    <text evidence="8">The sequence shown here is derived from an EMBL/GenBank/DDBJ whole genome shotgun (WGS) entry which is preliminary data.</text>
</comment>
<evidence type="ECO:0000256" key="6">
    <source>
        <dbReference type="SAM" id="Phobius"/>
    </source>
</evidence>
<dbReference type="Pfam" id="PF04138">
    <property type="entry name" value="GtrA_DPMS_TM"/>
    <property type="match status" value="1"/>
</dbReference>
<dbReference type="RefSeq" id="WP_146845203.1">
    <property type="nucleotide sequence ID" value="NZ_BJWH01000004.1"/>
</dbReference>
<organism evidence="8 9">
    <name type="scientific">Cellulomonas terrae</name>
    <dbReference type="NCBI Taxonomy" id="311234"/>
    <lineage>
        <taxon>Bacteria</taxon>
        <taxon>Bacillati</taxon>
        <taxon>Actinomycetota</taxon>
        <taxon>Actinomycetes</taxon>
        <taxon>Micrococcales</taxon>
        <taxon>Cellulomonadaceae</taxon>
        <taxon>Cellulomonas</taxon>
    </lineage>
</organism>
<comment type="similarity">
    <text evidence="2">Belongs to the GtrA family.</text>
</comment>
<feature type="transmembrane region" description="Helical" evidence="6">
    <location>
        <begin position="107"/>
        <end position="131"/>
    </location>
</feature>
<keyword evidence="4 6" id="KW-1133">Transmembrane helix</keyword>
<accession>A0A511JI89</accession>
<reference evidence="8 9" key="1">
    <citation type="submission" date="2019-07" db="EMBL/GenBank/DDBJ databases">
        <title>Whole genome shotgun sequence of Cellulomonas terrae NBRC 100819.</title>
        <authorList>
            <person name="Hosoyama A."/>
            <person name="Uohara A."/>
            <person name="Ohji S."/>
            <person name="Ichikawa N."/>
        </authorList>
    </citation>
    <scope>NUCLEOTIDE SEQUENCE [LARGE SCALE GENOMIC DNA]</scope>
    <source>
        <strain evidence="8 9">NBRC 100819</strain>
    </source>
</reference>
<keyword evidence="3 6" id="KW-0812">Transmembrane</keyword>
<dbReference type="PANTHER" id="PTHR38459">
    <property type="entry name" value="PROPHAGE BACTOPRENOL-LINKED GLUCOSE TRANSLOCASE HOMOLOG"/>
    <property type="match status" value="1"/>
</dbReference>
<evidence type="ECO:0000256" key="3">
    <source>
        <dbReference type="ARBA" id="ARBA00022692"/>
    </source>
</evidence>
<protein>
    <submittedName>
        <fullName evidence="8">Sugar translocase</fullName>
    </submittedName>
</protein>
<keyword evidence="9" id="KW-1185">Reference proteome</keyword>
<dbReference type="EMBL" id="BJWH01000004">
    <property type="protein sequence ID" value="GEL97645.1"/>
    <property type="molecule type" value="Genomic_DNA"/>
</dbReference>
<feature type="transmembrane region" description="Helical" evidence="6">
    <location>
        <begin position="137"/>
        <end position="156"/>
    </location>
</feature>
<evidence type="ECO:0000259" key="7">
    <source>
        <dbReference type="Pfam" id="PF04138"/>
    </source>
</evidence>
<sequence>MSSSDELTDSPPVSASPLVPVAPALRAAALRARAYELARFLSVGGVAFVVDLGLFNLLRFGPGQVLEHKPLTAKIISLVAATLVSWLGNRHWTFSRHRTDRRTRELLVFAAINIGCAAIPVLTLAFSHYVLTLTTPLADNVATVIGIGIGTVLRYAGYKRWVFTGAAGHPDR</sequence>
<evidence type="ECO:0000313" key="8">
    <source>
        <dbReference type="EMBL" id="GEL97645.1"/>
    </source>
</evidence>
<evidence type="ECO:0000256" key="2">
    <source>
        <dbReference type="ARBA" id="ARBA00009399"/>
    </source>
</evidence>
<evidence type="ECO:0000256" key="4">
    <source>
        <dbReference type="ARBA" id="ARBA00022989"/>
    </source>
</evidence>
<dbReference type="Proteomes" id="UP000321049">
    <property type="component" value="Unassembled WGS sequence"/>
</dbReference>
<evidence type="ECO:0000313" key="9">
    <source>
        <dbReference type="Proteomes" id="UP000321049"/>
    </source>
</evidence>
<name>A0A511JI89_9CELL</name>
<dbReference type="OrthoDB" id="9807815at2"/>
<dbReference type="GO" id="GO:0000271">
    <property type="term" value="P:polysaccharide biosynthetic process"/>
    <property type="evidence" value="ECO:0007669"/>
    <property type="project" value="InterPro"/>
</dbReference>
<comment type="subcellular location">
    <subcellularLocation>
        <location evidence="1">Membrane</location>
        <topology evidence="1">Multi-pass membrane protein</topology>
    </subcellularLocation>
</comment>
<dbReference type="PANTHER" id="PTHR38459:SF1">
    <property type="entry name" value="PROPHAGE BACTOPRENOL-LINKED GLUCOSE TRANSLOCASE HOMOLOG"/>
    <property type="match status" value="1"/>
</dbReference>
<dbReference type="InterPro" id="IPR051401">
    <property type="entry name" value="GtrA_CellWall_Glycosyl"/>
</dbReference>
<dbReference type="GO" id="GO:0005886">
    <property type="term" value="C:plasma membrane"/>
    <property type="evidence" value="ECO:0007669"/>
    <property type="project" value="TreeGrafter"/>
</dbReference>
<feature type="transmembrane region" description="Helical" evidence="6">
    <location>
        <begin position="70"/>
        <end position="87"/>
    </location>
</feature>
<keyword evidence="5 6" id="KW-0472">Membrane</keyword>